<organism evidence="1 2">
    <name type="scientific">Alishewanella tabrizica</name>
    <dbReference type="NCBI Taxonomy" id="671278"/>
    <lineage>
        <taxon>Bacteria</taxon>
        <taxon>Pseudomonadati</taxon>
        <taxon>Pseudomonadota</taxon>
        <taxon>Gammaproteobacteria</taxon>
        <taxon>Alteromonadales</taxon>
        <taxon>Alteromonadaceae</taxon>
        <taxon>Alishewanella</taxon>
    </lineage>
</organism>
<gene>
    <name evidence="1" type="ORF">GCM10008111_04340</name>
</gene>
<dbReference type="Proteomes" id="UP000634667">
    <property type="component" value="Unassembled WGS sequence"/>
</dbReference>
<dbReference type="RefSeq" id="WP_189479997.1">
    <property type="nucleotide sequence ID" value="NZ_BMYR01000001.1"/>
</dbReference>
<proteinExistence type="predicted"/>
<accession>A0ABQ2WDU7</accession>
<reference evidence="2" key="1">
    <citation type="journal article" date="2019" name="Int. J. Syst. Evol. Microbiol.">
        <title>The Global Catalogue of Microorganisms (GCM) 10K type strain sequencing project: providing services to taxonomists for standard genome sequencing and annotation.</title>
        <authorList>
            <consortium name="The Broad Institute Genomics Platform"/>
            <consortium name="The Broad Institute Genome Sequencing Center for Infectious Disease"/>
            <person name="Wu L."/>
            <person name="Ma J."/>
        </authorList>
    </citation>
    <scope>NUCLEOTIDE SEQUENCE [LARGE SCALE GENOMIC DNA]</scope>
    <source>
        <strain evidence="2">KCTC 23723</strain>
    </source>
</reference>
<evidence type="ECO:0008006" key="3">
    <source>
        <dbReference type="Google" id="ProtNLM"/>
    </source>
</evidence>
<comment type="caution">
    <text evidence="1">The sequence shown here is derived from an EMBL/GenBank/DDBJ whole genome shotgun (WGS) entry which is preliminary data.</text>
</comment>
<sequence length="101" mass="11303">MASGIQLLQQLATTLRKEGKQPSLALFKARLAGQLSPPELFSAYQHWRQHPEPFLTDAVTDADVTAIQAINTEQDISSHLQRIEQKLDRVLALLEQANVSR</sequence>
<keyword evidence="2" id="KW-1185">Reference proteome</keyword>
<name>A0ABQ2WDU7_9ALTE</name>
<evidence type="ECO:0000313" key="2">
    <source>
        <dbReference type="Proteomes" id="UP000634667"/>
    </source>
</evidence>
<evidence type="ECO:0000313" key="1">
    <source>
        <dbReference type="EMBL" id="GGW51492.1"/>
    </source>
</evidence>
<dbReference type="EMBL" id="BMYR01000001">
    <property type="protein sequence ID" value="GGW51492.1"/>
    <property type="molecule type" value="Genomic_DNA"/>
</dbReference>
<protein>
    <recommendedName>
        <fullName evidence="3">KfrA N-terminal DNA-binding domain-containing protein</fullName>
    </recommendedName>
</protein>